<feature type="chain" id="PRO_5002511799" evidence="1">
    <location>
        <begin position="28"/>
        <end position="246"/>
    </location>
</feature>
<gene>
    <name evidence="2" type="ORF">DB32_006542</name>
</gene>
<keyword evidence="1" id="KW-0732">Signal</keyword>
<dbReference type="RefSeq" id="WP_157069625.1">
    <property type="nucleotide sequence ID" value="NZ_CP011125.1"/>
</dbReference>
<accession>A0A0F6W7D7</accession>
<dbReference type="STRING" id="927083.DB32_006542"/>
<dbReference type="KEGG" id="samy:DB32_006542"/>
<dbReference type="Proteomes" id="UP000034883">
    <property type="component" value="Chromosome"/>
</dbReference>
<dbReference type="AlphaFoldDB" id="A0A0F6W7D7"/>
<evidence type="ECO:0000313" key="2">
    <source>
        <dbReference type="EMBL" id="AKF09393.1"/>
    </source>
</evidence>
<keyword evidence="3" id="KW-1185">Reference proteome</keyword>
<dbReference type="EMBL" id="CP011125">
    <property type="protein sequence ID" value="AKF09393.1"/>
    <property type="molecule type" value="Genomic_DNA"/>
</dbReference>
<sequence length="246" mass="26824">MMTRALSLATVLVATIPSLASAQPACAAPTFETLWPAVPAARREGIVVDDEHATTRVATIELDGASPAEAVLAIDSLISELDEELGAPRTGLFVLRCRGGAWSLVGRVDVEIDRGWDGTYDDRPGVVVMRAETLPGIGHDLARIEHVDVRGSYDPRFVSRRLMYLHVIGDEVVVAFDAVVRVETEAGPDRSDVGGTLRSVVLRRTTPPAIRMRITDLLANGRRRPRCRTDLRFDGRTFVPDDPSCE</sequence>
<evidence type="ECO:0000313" key="3">
    <source>
        <dbReference type="Proteomes" id="UP000034883"/>
    </source>
</evidence>
<evidence type="ECO:0000256" key="1">
    <source>
        <dbReference type="SAM" id="SignalP"/>
    </source>
</evidence>
<organism evidence="2 3">
    <name type="scientific">Sandaracinus amylolyticus</name>
    <dbReference type="NCBI Taxonomy" id="927083"/>
    <lineage>
        <taxon>Bacteria</taxon>
        <taxon>Pseudomonadati</taxon>
        <taxon>Myxococcota</taxon>
        <taxon>Polyangia</taxon>
        <taxon>Polyangiales</taxon>
        <taxon>Sandaracinaceae</taxon>
        <taxon>Sandaracinus</taxon>
    </lineage>
</organism>
<name>A0A0F6W7D7_9BACT</name>
<reference evidence="2 3" key="1">
    <citation type="submission" date="2015-03" db="EMBL/GenBank/DDBJ databases">
        <title>Genome assembly of Sandaracinus amylolyticus DSM 53668.</title>
        <authorList>
            <person name="Sharma G."/>
            <person name="Subramanian S."/>
        </authorList>
    </citation>
    <scope>NUCLEOTIDE SEQUENCE [LARGE SCALE GENOMIC DNA]</scope>
    <source>
        <strain evidence="2 3">DSM 53668</strain>
    </source>
</reference>
<feature type="signal peptide" evidence="1">
    <location>
        <begin position="1"/>
        <end position="27"/>
    </location>
</feature>
<proteinExistence type="predicted"/>
<protein>
    <submittedName>
        <fullName evidence="2">Uncharacterized protein</fullName>
    </submittedName>
</protein>